<protein>
    <submittedName>
        <fullName evidence="8">ADIPOR-like receptor SPBC12C2.09c</fullName>
    </submittedName>
</protein>
<dbReference type="STRING" id="212602.A0A420HK18"/>
<feature type="transmembrane region" description="Helical" evidence="7">
    <location>
        <begin position="214"/>
        <end position="232"/>
    </location>
</feature>
<comment type="similarity">
    <text evidence="2">Belongs to the ADIPOR family.</text>
</comment>
<feature type="transmembrane region" description="Helical" evidence="7">
    <location>
        <begin position="186"/>
        <end position="207"/>
    </location>
</feature>
<evidence type="ECO:0000313" key="9">
    <source>
        <dbReference type="Proteomes" id="UP000286134"/>
    </source>
</evidence>
<proteinExistence type="inferred from homology"/>
<evidence type="ECO:0000256" key="6">
    <source>
        <dbReference type="PIRSR" id="PIRSR604254-1"/>
    </source>
</evidence>
<keyword evidence="4 7" id="KW-1133">Transmembrane helix</keyword>
<dbReference type="Proteomes" id="UP000286134">
    <property type="component" value="Unassembled WGS sequence"/>
</dbReference>
<dbReference type="EMBL" id="MCFK01007206">
    <property type="protein sequence ID" value="RKF57778.1"/>
    <property type="molecule type" value="Genomic_DNA"/>
</dbReference>
<feature type="binding site" evidence="6">
    <location>
        <position position="168"/>
    </location>
    <ligand>
        <name>Zn(2+)</name>
        <dbReference type="ChEBI" id="CHEBI:29105"/>
    </ligand>
</feature>
<keyword evidence="9" id="KW-1185">Reference proteome</keyword>
<evidence type="ECO:0000256" key="2">
    <source>
        <dbReference type="ARBA" id="ARBA00007018"/>
    </source>
</evidence>
<keyword evidence="6" id="KW-0479">Metal-binding</keyword>
<dbReference type="GO" id="GO:0046872">
    <property type="term" value="F:metal ion binding"/>
    <property type="evidence" value="ECO:0007669"/>
    <property type="project" value="UniProtKB-KW"/>
</dbReference>
<dbReference type="PANTHER" id="PTHR20855">
    <property type="entry name" value="ADIPOR/PROGESTIN RECEPTOR-RELATED"/>
    <property type="match status" value="1"/>
</dbReference>
<feature type="binding site" evidence="6">
    <location>
        <position position="314"/>
    </location>
    <ligand>
        <name>Zn(2+)</name>
        <dbReference type="ChEBI" id="CHEBI:29105"/>
    </ligand>
</feature>
<keyword evidence="8" id="KW-0675">Receptor</keyword>
<feature type="binding site" evidence="6">
    <location>
        <position position="318"/>
    </location>
    <ligand>
        <name>Zn(2+)</name>
        <dbReference type="ChEBI" id="CHEBI:29105"/>
    </ligand>
</feature>
<dbReference type="OrthoDB" id="529367at2759"/>
<dbReference type="Pfam" id="PF03006">
    <property type="entry name" value="HlyIII"/>
    <property type="match status" value="1"/>
</dbReference>
<feature type="transmembrane region" description="Helical" evidence="7">
    <location>
        <begin position="244"/>
        <end position="263"/>
    </location>
</feature>
<evidence type="ECO:0000256" key="1">
    <source>
        <dbReference type="ARBA" id="ARBA00004141"/>
    </source>
</evidence>
<evidence type="ECO:0000256" key="7">
    <source>
        <dbReference type="SAM" id="Phobius"/>
    </source>
</evidence>
<organism evidence="8 9">
    <name type="scientific">Erysiphe neolycopersici</name>
    <dbReference type="NCBI Taxonomy" id="212602"/>
    <lineage>
        <taxon>Eukaryota</taxon>
        <taxon>Fungi</taxon>
        <taxon>Dikarya</taxon>
        <taxon>Ascomycota</taxon>
        <taxon>Pezizomycotina</taxon>
        <taxon>Leotiomycetes</taxon>
        <taxon>Erysiphales</taxon>
        <taxon>Erysiphaceae</taxon>
        <taxon>Erysiphe</taxon>
    </lineage>
</organism>
<name>A0A420HK18_9PEZI</name>
<dbReference type="AlphaFoldDB" id="A0A420HK18"/>
<feature type="transmembrane region" description="Helical" evidence="7">
    <location>
        <begin position="275"/>
        <end position="296"/>
    </location>
</feature>
<feature type="transmembrane region" description="Helical" evidence="7">
    <location>
        <begin position="73"/>
        <end position="97"/>
    </location>
</feature>
<feature type="transmembrane region" description="Helical" evidence="7">
    <location>
        <begin position="149"/>
        <end position="170"/>
    </location>
</feature>
<gene>
    <name evidence="8" type="ORF">OnM2_072023</name>
</gene>
<accession>A0A420HK18</accession>
<comment type="subcellular location">
    <subcellularLocation>
        <location evidence="1">Membrane</location>
        <topology evidence="1">Multi-pass membrane protein</topology>
    </subcellularLocation>
</comment>
<dbReference type="GO" id="GO:0016020">
    <property type="term" value="C:membrane"/>
    <property type="evidence" value="ECO:0007669"/>
    <property type="project" value="UniProtKB-SubCell"/>
</dbReference>
<keyword evidence="5 7" id="KW-0472">Membrane</keyword>
<evidence type="ECO:0000256" key="4">
    <source>
        <dbReference type="ARBA" id="ARBA00022989"/>
    </source>
</evidence>
<reference evidence="8 9" key="1">
    <citation type="journal article" date="2018" name="BMC Genomics">
        <title>Comparative genome analyses reveal sequence features reflecting distinct modes of host-adaptation between dicot and monocot powdery mildew.</title>
        <authorList>
            <person name="Wu Y."/>
            <person name="Ma X."/>
            <person name="Pan Z."/>
            <person name="Kale S.D."/>
            <person name="Song Y."/>
            <person name="King H."/>
            <person name="Zhang Q."/>
            <person name="Presley C."/>
            <person name="Deng X."/>
            <person name="Wei C.I."/>
            <person name="Xiao S."/>
        </authorList>
    </citation>
    <scope>NUCLEOTIDE SEQUENCE [LARGE SCALE GENOMIC DNA]</scope>
    <source>
        <strain evidence="8">UMSG2</strain>
    </source>
</reference>
<dbReference type="GO" id="GO:0038023">
    <property type="term" value="F:signaling receptor activity"/>
    <property type="evidence" value="ECO:0007669"/>
    <property type="project" value="TreeGrafter"/>
</dbReference>
<comment type="caution">
    <text evidence="8">The sequence shown here is derived from an EMBL/GenBank/DDBJ whole genome shotgun (WGS) entry which is preliminary data.</text>
</comment>
<evidence type="ECO:0000256" key="3">
    <source>
        <dbReference type="ARBA" id="ARBA00022692"/>
    </source>
</evidence>
<keyword evidence="3 7" id="KW-0812">Transmembrane</keyword>
<evidence type="ECO:0000256" key="5">
    <source>
        <dbReference type="ARBA" id="ARBA00023136"/>
    </source>
</evidence>
<keyword evidence="6" id="KW-0862">Zinc</keyword>
<dbReference type="PANTHER" id="PTHR20855:SF52">
    <property type="entry name" value="ADIPONECTIN RECEPTOR PROTEIN"/>
    <property type="match status" value="1"/>
</dbReference>
<dbReference type="GO" id="GO:0006882">
    <property type="term" value="P:intracellular zinc ion homeostasis"/>
    <property type="evidence" value="ECO:0007669"/>
    <property type="project" value="TreeGrafter"/>
</dbReference>
<evidence type="ECO:0000313" key="8">
    <source>
        <dbReference type="EMBL" id="RKF57778.1"/>
    </source>
</evidence>
<sequence length="349" mass="39249">METDRNKSNAIADTISKTTATSVKSSSLTVTWEKLPAWQQDNHYIRTGYRPASASFLKSFASLGYLHNESVNIYSHLLGAFFFTVLGSLIYYFMIILHFHSSHYSYYPDLIMKAKKTFFSVSTAYGSSDAIDTAATLATFTSSPEEVRVFSCFFAGAISCLAISGTYHAISNHSPTVARWGNKMDYVGIICLIVGSFIPSIFYGFYCHPVLQRLYWNMIFTLGLACTAVTIFDRFRTPVWRPYRATMFIAMGLSALFPVIHGLKIYGFHTMRSRIGLVGLVFEGIFYIMGASLYAARWPERSKPGFFDVWGSSHQIFHILVLVAAGFHFYSLLTAYKYHHHVIGATCVS</sequence>
<feature type="transmembrane region" description="Helical" evidence="7">
    <location>
        <begin position="316"/>
        <end position="336"/>
    </location>
</feature>
<dbReference type="InterPro" id="IPR004254">
    <property type="entry name" value="AdipoR/HlyIII-related"/>
</dbReference>